<name>A0A6J7X340_9CAUD</name>
<accession>A0A6J7X340</accession>
<protein>
    <submittedName>
        <fullName evidence="1">Uncharacterized protein</fullName>
    </submittedName>
</protein>
<reference evidence="1" key="1">
    <citation type="submission" date="2020-05" db="EMBL/GenBank/DDBJ databases">
        <authorList>
            <person name="Chiriac C."/>
            <person name="Salcher M."/>
            <person name="Ghai R."/>
            <person name="Kavagutti S V."/>
        </authorList>
    </citation>
    <scope>NUCLEOTIDE SEQUENCE</scope>
</reference>
<proteinExistence type="predicted"/>
<organism evidence="1">
    <name type="scientific">uncultured Caudovirales phage</name>
    <dbReference type="NCBI Taxonomy" id="2100421"/>
    <lineage>
        <taxon>Viruses</taxon>
        <taxon>Duplodnaviria</taxon>
        <taxon>Heunggongvirae</taxon>
        <taxon>Uroviricota</taxon>
        <taxon>Caudoviricetes</taxon>
        <taxon>Peduoviridae</taxon>
        <taxon>Maltschvirus</taxon>
        <taxon>Maltschvirus maltsch</taxon>
    </lineage>
</organism>
<dbReference type="EMBL" id="LR798294">
    <property type="protein sequence ID" value="CAB5221703.1"/>
    <property type="molecule type" value="Genomic_DNA"/>
</dbReference>
<dbReference type="SUPFAM" id="SSF89447">
    <property type="entry name" value="AbrB/MazE/MraZ-like"/>
    <property type="match status" value="1"/>
</dbReference>
<evidence type="ECO:0000313" key="1">
    <source>
        <dbReference type="EMBL" id="CAB5221703.1"/>
    </source>
</evidence>
<gene>
    <name evidence="1" type="ORF">UFOVP242_32</name>
</gene>
<sequence>MKTYTAEILDAEDGSGDAILQLPEDFCKDDDWREGDRIHMEVVDGAIIMKNIDRNKRESLSK</sequence>
<dbReference type="InterPro" id="IPR037914">
    <property type="entry name" value="SpoVT-AbrB_sf"/>
</dbReference>